<name>A0ABS7NTD4_9NOCA</name>
<dbReference type="RefSeq" id="WP_068103815.1">
    <property type="nucleotide sequence ID" value="NZ_JABUKE010000008.1"/>
</dbReference>
<sequence length="217" mass="24722">MQYAAQDAVEQAAEGFRFTQGWGSVGTIVVALVALVVSAHFNRRTLGEADGRHEVQRRDDYNDHVRNAAVDIATACMEWMQIDSAYRTGLEMMLDARTAGNRVEEQLAEQFARTKDNEFFPAERRMRSALYSMHLLTRSPHIDPHISAMLHAVDKLRPIINGIEYPDDASVRSGREMLEAKSTVIREQLAHVVNNTREHFPFTLPDPAERKRRFRTA</sequence>
<evidence type="ECO:0008006" key="4">
    <source>
        <dbReference type="Google" id="ProtNLM"/>
    </source>
</evidence>
<gene>
    <name evidence="2" type="ORF">HQ605_10595</name>
</gene>
<evidence type="ECO:0000313" key="2">
    <source>
        <dbReference type="EMBL" id="MBY6321274.1"/>
    </source>
</evidence>
<keyword evidence="3" id="KW-1185">Reference proteome</keyword>
<organism evidence="2 3">
    <name type="scientific">Rhodococcoides kroppenstedtii</name>
    <dbReference type="NCBI Taxonomy" id="293050"/>
    <lineage>
        <taxon>Bacteria</taxon>
        <taxon>Bacillati</taxon>
        <taxon>Actinomycetota</taxon>
        <taxon>Actinomycetes</taxon>
        <taxon>Mycobacteriales</taxon>
        <taxon>Nocardiaceae</taxon>
        <taxon>Rhodococcoides</taxon>
    </lineage>
</organism>
<evidence type="ECO:0000313" key="3">
    <source>
        <dbReference type="Proteomes" id="UP001520140"/>
    </source>
</evidence>
<comment type="caution">
    <text evidence="2">The sequence shown here is derived from an EMBL/GenBank/DDBJ whole genome shotgun (WGS) entry which is preliminary data.</text>
</comment>
<dbReference type="Proteomes" id="UP001520140">
    <property type="component" value="Unassembled WGS sequence"/>
</dbReference>
<keyword evidence="1" id="KW-1133">Transmembrane helix</keyword>
<protein>
    <recommendedName>
        <fullName evidence="4">DUF4129 domain-containing protein</fullName>
    </recommendedName>
</protein>
<dbReference type="EMBL" id="JABUKG010000009">
    <property type="protein sequence ID" value="MBY6321274.1"/>
    <property type="molecule type" value="Genomic_DNA"/>
</dbReference>
<evidence type="ECO:0000256" key="1">
    <source>
        <dbReference type="SAM" id="Phobius"/>
    </source>
</evidence>
<keyword evidence="1" id="KW-0812">Transmembrane</keyword>
<keyword evidence="1" id="KW-0472">Membrane</keyword>
<accession>A0ABS7NTD4</accession>
<proteinExistence type="predicted"/>
<feature type="transmembrane region" description="Helical" evidence="1">
    <location>
        <begin position="22"/>
        <end position="42"/>
    </location>
</feature>
<reference evidence="2 3" key="1">
    <citation type="submission" date="2020-06" db="EMBL/GenBank/DDBJ databases">
        <title>Taxonomy, biology and ecology of Rhodococcus bacteria occurring in California pistachio and other woody hosts as revealed by genome sequence analyses.</title>
        <authorList>
            <person name="Gai Y."/>
            <person name="Riely B."/>
        </authorList>
    </citation>
    <scope>NUCLEOTIDE SEQUENCE [LARGE SCALE GENOMIC DNA]</scope>
    <source>
        <strain evidence="2 3">BP-284</strain>
    </source>
</reference>